<evidence type="ECO:0000259" key="1">
    <source>
        <dbReference type="PROSITE" id="PS51459"/>
    </source>
</evidence>
<dbReference type="InterPro" id="IPR036597">
    <property type="entry name" value="Fido-like_dom_sf"/>
</dbReference>
<evidence type="ECO:0000313" key="3">
    <source>
        <dbReference type="Proteomes" id="UP000694460"/>
    </source>
</evidence>
<keyword evidence="3" id="KW-1185">Reference proteome</keyword>
<dbReference type="Gene3D" id="1.10.3290.10">
    <property type="entry name" value="Fido-like domain"/>
    <property type="match status" value="1"/>
</dbReference>
<proteinExistence type="predicted"/>
<dbReference type="Proteomes" id="UP000694460">
    <property type="component" value="Unassembled WGS sequence"/>
</dbReference>
<dbReference type="Pfam" id="PF13784">
    <property type="entry name" value="Fic_N"/>
    <property type="match status" value="1"/>
</dbReference>
<dbReference type="EMBL" id="JAGIOP010000001">
    <property type="protein sequence ID" value="MBP2450935.1"/>
    <property type="molecule type" value="Genomic_DNA"/>
</dbReference>
<evidence type="ECO:0000313" key="2">
    <source>
        <dbReference type="EMBL" id="MBP2450935.1"/>
    </source>
</evidence>
<dbReference type="SUPFAM" id="SSF140931">
    <property type="entry name" value="Fic-like"/>
    <property type="match status" value="1"/>
</dbReference>
<accession>A0ABS4ZN65</accession>
<dbReference type="Pfam" id="PF02661">
    <property type="entry name" value="Fic"/>
    <property type="match status" value="1"/>
</dbReference>
<gene>
    <name evidence="2" type="ORF">JOF57_000820</name>
</gene>
<feature type="domain" description="Fido" evidence="1">
    <location>
        <begin position="134"/>
        <end position="293"/>
    </location>
</feature>
<protein>
    <submittedName>
        <fullName evidence="2">Fic family protein</fullName>
    </submittedName>
</protein>
<dbReference type="PANTHER" id="PTHR13504">
    <property type="entry name" value="FIDO DOMAIN-CONTAINING PROTEIN DDB_G0283145"/>
    <property type="match status" value="1"/>
</dbReference>
<name>A0ABS4ZN65_9MYCO</name>
<comment type="caution">
    <text evidence="2">The sequence shown here is derived from an EMBL/GenBank/DDBJ whole genome shotgun (WGS) entry which is preliminary data.</text>
</comment>
<dbReference type="PROSITE" id="PS51459">
    <property type="entry name" value="FIDO"/>
    <property type="match status" value="1"/>
</dbReference>
<dbReference type="InterPro" id="IPR003812">
    <property type="entry name" value="Fido"/>
</dbReference>
<reference evidence="2 3" key="1">
    <citation type="submission" date="2021-03" db="EMBL/GenBank/DDBJ databases">
        <title>Sequencing the genomes of 1000 actinobacteria strains.</title>
        <authorList>
            <person name="Klenk H.-P."/>
        </authorList>
    </citation>
    <scope>NUCLEOTIDE SEQUENCE [LARGE SCALE GENOMIC DNA]</scope>
    <source>
        <strain evidence="2 3">DSM 46713</strain>
    </source>
</reference>
<dbReference type="InterPro" id="IPR025758">
    <property type="entry name" value="Fic/DOC_N"/>
</dbReference>
<sequence>MTMFVNEQSGSLVDIVGSDPSAGEWRHKAFVPAPLLDDMPNLSTPTFLAVSAARAALAALDSTATQLPDPTLLRMPALRREAQSTSALEGTYAPLAQVLTADDEEPTSAELVEILNYVRMANYGFRSVAEGRPISTHLLEDLQGLLMQGTPLADQSGHIRDTQVVIGRRGDAQPDLLPIHAARFIPPPPGDHLTTGLQDLVDWMRRDHTTTIDPVVGAAMSHYQLETLHPFRDGNGRLGRLLIVLHLHASGVLTEPTLTVSPWFEARRSEYYDRLLAVSTDGAWDAFVRFFALGLRESANSTRHQMLELVNVQAELKEVIRASALRADSAHVLVDFAVAHSSFTVRNVEAGLAVSYGRANKLIGQLMDLGVLDVVDADAYKRRFFAPRVLDVLTAGGGS</sequence>
<dbReference type="InterPro" id="IPR040198">
    <property type="entry name" value="Fido_containing"/>
</dbReference>
<organism evidence="2 3">
    <name type="scientific">Mycolicibacterium lutetiense</name>
    <dbReference type="NCBI Taxonomy" id="1641992"/>
    <lineage>
        <taxon>Bacteria</taxon>
        <taxon>Bacillati</taxon>
        <taxon>Actinomycetota</taxon>
        <taxon>Actinomycetes</taxon>
        <taxon>Mycobacteriales</taxon>
        <taxon>Mycobacteriaceae</taxon>
        <taxon>Mycolicibacterium</taxon>
    </lineage>
</organism>
<dbReference type="PANTHER" id="PTHR13504:SF38">
    <property type="entry name" value="FIDO DOMAIN-CONTAINING PROTEIN"/>
    <property type="match status" value="1"/>
</dbReference>